<evidence type="ECO:0000313" key="1">
    <source>
        <dbReference type="EMBL" id="KAF1019646.1"/>
    </source>
</evidence>
<dbReference type="InterPro" id="IPR015068">
    <property type="entry name" value="DUF1877"/>
</dbReference>
<dbReference type="Pfam" id="PF08974">
    <property type="entry name" value="DUF1877"/>
    <property type="match status" value="1"/>
</dbReference>
<organism evidence="1 2">
    <name type="scientific">Acinetobacter bereziniae</name>
    <name type="common">Acinetobacter genomosp. 10</name>
    <dbReference type="NCBI Taxonomy" id="106648"/>
    <lineage>
        <taxon>Bacteria</taxon>
        <taxon>Pseudomonadati</taxon>
        <taxon>Pseudomonadota</taxon>
        <taxon>Gammaproteobacteria</taxon>
        <taxon>Moraxellales</taxon>
        <taxon>Moraxellaceae</taxon>
        <taxon>Acinetobacter</taxon>
    </lineage>
</organism>
<dbReference type="InterPro" id="IPR035944">
    <property type="entry name" value="YfbM-like_sf"/>
</dbReference>
<dbReference type="Proteomes" id="UP000490535">
    <property type="component" value="Unassembled WGS sequence"/>
</dbReference>
<comment type="caution">
    <text evidence="1">The sequence shown here is derived from an EMBL/GenBank/DDBJ whole genome shotgun (WGS) entry which is preliminary data.</text>
</comment>
<evidence type="ECO:0008006" key="3">
    <source>
        <dbReference type="Google" id="ProtNLM"/>
    </source>
</evidence>
<proteinExistence type="predicted"/>
<name>A0A833PC87_ACIBZ</name>
<evidence type="ECO:0000313" key="2">
    <source>
        <dbReference type="Proteomes" id="UP000490535"/>
    </source>
</evidence>
<sequence>MKQVATAIEQVSDHQFSKQYDIEALDQADIYPNMWDEDSEEGLAYILPYFQDLKQFYQEAALRNQAVLIYIH</sequence>
<protein>
    <recommendedName>
        <fullName evidence="3">DUF1877 family protein</fullName>
    </recommendedName>
</protein>
<reference evidence="2" key="1">
    <citation type="journal article" date="2020" name="MBio">
        <title>Horizontal gene transfer to a defensive symbiont with a reduced genome amongst a multipartite beetle microbiome.</title>
        <authorList>
            <person name="Waterworth S.C."/>
            <person name="Florez L.V."/>
            <person name="Rees E.R."/>
            <person name="Hertweck C."/>
            <person name="Kaltenpoth M."/>
            <person name="Kwan J.C."/>
        </authorList>
    </citation>
    <scope>NUCLEOTIDE SEQUENCE [LARGE SCALE GENOMIC DNA]</scope>
</reference>
<accession>A0A833PC87</accession>
<dbReference type="SUPFAM" id="SSF111069">
    <property type="entry name" value="Hypothetical protein yfbM"/>
    <property type="match status" value="1"/>
</dbReference>
<dbReference type="EMBL" id="WNDP01000138">
    <property type="protein sequence ID" value="KAF1019646.1"/>
    <property type="molecule type" value="Genomic_DNA"/>
</dbReference>
<dbReference type="Gene3D" id="3.40.1760.10">
    <property type="entry name" value="YfbM-like super family"/>
    <property type="match status" value="1"/>
</dbReference>
<gene>
    <name evidence="1" type="ORF">GAK29_03858</name>
</gene>
<dbReference type="AlphaFoldDB" id="A0A833PC87"/>